<sequence>ALGEYPDAKKILEAQAMKRMQETKGVRQTDKAPSPTNISSKTNHEFPKRKASDVFSQVMKQEGFRKLLSSRDNEMHELKKMVAEMRELSRKQKEPMNEALEEKCRSMENKIAGKDLALKQAKRRINQLETYVRIRAYNAKFQRHNVPASDPIVQPPKVVRQSSSIPNGVPRARKLSGNLPVFNGHNSQDHENSRKDRQSSLERESSIPDHIGYNHFVNRHETKNGSCTSERHNDHANGSPHHYRNGGQHLTNGSRRKEHQYLKSSTKSHDDPFQHHTHQHGMSSTENEKTFCTTSNFIVQSPPKCTQSHISADDAIPCTSILPPHQRVLKSHNSFDYPSFRTLDLTASPRLKSWSSADSLIPRHSISTRIISKDNIPKDSTGHPWIDTEKPKSDVPHSTEISKVNDIVFNSGTHISTATFTVGAPRVKSEISDEDSFDKDCVQMSSNKKLRSYITNIKFSRGKTVKSDRTEIQNGDPNMKSSPMGSPRPLLKFCKRNSEETIDSGISDKDDVNEEELIRLMELISKDQSLDSINTSLSENDSDLDSDADFE</sequence>
<accession>V4AX87</accession>
<feature type="compositionally biased region" description="Basic and acidic residues" evidence="2">
    <location>
        <begin position="187"/>
        <end position="207"/>
    </location>
</feature>
<gene>
    <name evidence="3" type="ORF">LOTGIDRAFT_173613</name>
</gene>
<feature type="region of interest" description="Disordered" evidence="2">
    <location>
        <begin position="147"/>
        <end position="285"/>
    </location>
</feature>
<keyword evidence="1" id="KW-0175">Coiled coil</keyword>
<dbReference type="OrthoDB" id="10478837at2759"/>
<feature type="region of interest" description="Disordered" evidence="2">
    <location>
        <begin position="377"/>
        <end position="397"/>
    </location>
</feature>
<dbReference type="KEGG" id="lgi:LOTGIDRAFT_173613"/>
<feature type="region of interest" description="Disordered" evidence="2">
    <location>
        <begin position="465"/>
        <end position="488"/>
    </location>
</feature>
<keyword evidence="4" id="KW-1185">Reference proteome</keyword>
<proteinExistence type="predicted"/>
<feature type="compositionally biased region" description="Polar residues" evidence="2">
    <location>
        <begin position="472"/>
        <end position="484"/>
    </location>
</feature>
<feature type="coiled-coil region" evidence="1">
    <location>
        <begin position="71"/>
        <end position="124"/>
    </location>
</feature>
<dbReference type="AlphaFoldDB" id="V4AX87"/>
<dbReference type="GeneID" id="20242447"/>
<name>V4AX87_LOTGI</name>
<dbReference type="EMBL" id="KB200971">
    <property type="protein sequence ID" value="ESO99670.1"/>
    <property type="molecule type" value="Genomic_DNA"/>
</dbReference>
<feature type="compositionally biased region" description="Basic and acidic residues" evidence="2">
    <location>
        <begin position="19"/>
        <end position="30"/>
    </location>
</feature>
<evidence type="ECO:0000313" key="4">
    <source>
        <dbReference type="Proteomes" id="UP000030746"/>
    </source>
</evidence>
<organism evidence="3 4">
    <name type="scientific">Lottia gigantea</name>
    <name type="common">Giant owl limpet</name>
    <dbReference type="NCBI Taxonomy" id="225164"/>
    <lineage>
        <taxon>Eukaryota</taxon>
        <taxon>Metazoa</taxon>
        <taxon>Spiralia</taxon>
        <taxon>Lophotrochozoa</taxon>
        <taxon>Mollusca</taxon>
        <taxon>Gastropoda</taxon>
        <taxon>Patellogastropoda</taxon>
        <taxon>Lottioidea</taxon>
        <taxon>Lottiidae</taxon>
        <taxon>Lottia</taxon>
    </lineage>
</organism>
<protein>
    <submittedName>
        <fullName evidence="3">Uncharacterized protein</fullName>
    </submittedName>
</protein>
<evidence type="ECO:0000313" key="3">
    <source>
        <dbReference type="EMBL" id="ESO99670.1"/>
    </source>
</evidence>
<dbReference type="CTD" id="20242447"/>
<evidence type="ECO:0000256" key="1">
    <source>
        <dbReference type="SAM" id="Coils"/>
    </source>
</evidence>
<feature type="compositionally biased region" description="Basic and acidic residues" evidence="2">
    <location>
        <begin position="42"/>
        <end position="51"/>
    </location>
</feature>
<dbReference type="RefSeq" id="XP_009049635.1">
    <property type="nucleotide sequence ID" value="XM_009051387.1"/>
</dbReference>
<reference evidence="3 4" key="1">
    <citation type="journal article" date="2013" name="Nature">
        <title>Insights into bilaterian evolution from three spiralian genomes.</title>
        <authorList>
            <person name="Simakov O."/>
            <person name="Marletaz F."/>
            <person name="Cho S.J."/>
            <person name="Edsinger-Gonzales E."/>
            <person name="Havlak P."/>
            <person name="Hellsten U."/>
            <person name="Kuo D.H."/>
            <person name="Larsson T."/>
            <person name="Lv J."/>
            <person name="Arendt D."/>
            <person name="Savage R."/>
            <person name="Osoegawa K."/>
            <person name="de Jong P."/>
            <person name="Grimwood J."/>
            <person name="Chapman J.A."/>
            <person name="Shapiro H."/>
            <person name="Aerts A."/>
            <person name="Otillar R.P."/>
            <person name="Terry A.Y."/>
            <person name="Boore J.L."/>
            <person name="Grigoriev I.V."/>
            <person name="Lindberg D.R."/>
            <person name="Seaver E.C."/>
            <person name="Weisblat D.A."/>
            <person name="Putnam N.H."/>
            <person name="Rokhsar D.S."/>
        </authorList>
    </citation>
    <scope>NUCLEOTIDE SEQUENCE [LARGE SCALE GENOMIC DNA]</scope>
</reference>
<evidence type="ECO:0000256" key="2">
    <source>
        <dbReference type="SAM" id="MobiDB-lite"/>
    </source>
</evidence>
<feature type="region of interest" description="Disordered" evidence="2">
    <location>
        <begin position="529"/>
        <end position="551"/>
    </location>
</feature>
<dbReference type="HOGENOM" id="CLU_494859_0_0_1"/>
<feature type="non-terminal residue" evidence="3">
    <location>
        <position position="1"/>
    </location>
</feature>
<dbReference type="Proteomes" id="UP000030746">
    <property type="component" value="Unassembled WGS sequence"/>
</dbReference>
<feature type="compositionally biased region" description="Acidic residues" evidence="2">
    <location>
        <begin position="540"/>
        <end position="551"/>
    </location>
</feature>
<feature type="compositionally biased region" description="Basic and acidic residues" evidence="2">
    <location>
        <begin position="218"/>
        <end position="235"/>
    </location>
</feature>
<feature type="region of interest" description="Disordered" evidence="2">
    <location>
        <begin position="18"/>
        <end position="51"/>
    </location>
</feature>